<protein>
    <recommendedName>
        <fullName evidence="4">RNA-binding protein</fullName>
    </recommendedName>
</protein>
<organism evidence="2 3">
    <name type="scientific">Sphingorhabdus arenilitoris</name>
    <dbReference type="NCBI Taxonomy" id="1490041"/>
    <lineage>
        <taxon>Bacteria</taxon>
        <taxon>Pseudomonadati</taxon>
        <taxon>Pseudomonadota</taxon>
        <taxon>Alphaproteobacteria</taxon>
        <taxon>Sphingomonadales</taxon>
        <taxon>Sphingomonadaceae</taxon>
        <taxon>Sphingorhabdus</taxon>
    </lineage>
</organism>
<sequence length="85" mass="8986">MPKGPKGQKRPADVIGAAVMIAKIATGEEEETEDKKASSAAAKLGSLGGKKRASNMTPERRSEIAKKAAEKRWGHAQDAPSRDNS</sequence>
<evidence type="ECO:0008006" key="4">
    <source>
        <dbReference type="Google" id="ProtNLM"/>
    </source>
</evidence>
<dbReference type="RefSeq" id="WP_381422943.1">
    <property type="nucleotide sequence ID" value="NZ_JBHSDH010000013.1"/>
</dbReference>
<accession>A0ABV8RJA5</accession>
<reference evidence="3" key="1">
    <citation type="journal article" date="2019" name="Int. J. Syst. Evol. Microbiol.">
        <title>The Global Catalogue of Microorganisms (GCM) 10K type strain sequencing project: providing services to taxonomists for standard genome sequencing and annotation.</title>
        <authorList>
            <consortium name="The Broad Institute Genomics Platform"/>
            <consortium name="The Broad Institute Genome Sequencing Center for Infectious Disease"/>
            <person name="Wu L."/>
            <person name="Ma J."/>
        </authorList>
    </citation>
    <scope>NUCLEOTIDE SEQUENCE [LARGE SCALE GENOMIC DNA]</scope>
    <source>
        <strain evidence="3">CECT 8531</strain>
    </source>
</reference>
<feature type="region of interest" description="Disordered" evidence="1">
    <location>
        <begin position="26"/>
        <end position="85"/>
    </location>
</feature>
<dbReference type="EMBL" id="JBHSDH010000013">
    <property type="protein sequence ID" value="MFC4292336.1"/>
    <property type="molecule type" value="Genomic_DNA"/>
</dbReference>
<evidence type="ECO:0000256" key="1">
    <source>
        <dbReference type="SAM" id="MobiDB-lite"/>
    </source>
</evidence>
<evidence type="ECO:0000313" key="3">
    <source>
        <dbReference type="Proteomes" id="UP001595887"/>
    </source>
</evidence>
<proteinExistence type="predicted"/>
<gene>
    <name evidence="2" type="ORF">ACFOWX_07900</name>
</gene>
<feature type="compositionally biased region" description="Basic and acidic residues" evidence="1">
    <location>
        <begin position="58"/>
        <end position="85"/>
    </location>
</feature>
<evidence type="ECO:0000313" key="2">
    <source>
        <dbReference type="EMBL" id="MFC4292336.1"/>
    </source>
</evidence>
<name>A0ABV8RJA5_9SPHN</name>
<comment type="caution">
    <text evidence="2">The sequence shown here is derived from an EMBL/GenBank/DDBJ whole genome shotgun (WGS) entry which is preliminary data.</text>
</comment>
<keyword evidence="3" id="KW-1185">Reference proteome</keyword>
<dbReference type="Proteomes" id="UP001595887">
    <property type="component" value="Unassembled WGS sequence"/>
</dbReference>